<protein>
    <submittedName>
        <fullName evidence="1">Uncharacterized protein</fullName>
    </submittedName>
</protein>
<comment type="caution">
    <text evidence="1">The sequence shown here is derived from an EMBL/GenBank/DDBJ whole genome shotgun (WGS) entry which is preliminary data.</text>
</comment>
<proteinExistence type="predicted"/>
<gene>
    <name evidence="1" type="ORF">N3K66_005886</name>
</gene>
<reference evidence="1" key="1">
    <citation type="submission" date="2022-10" db="EMBL/GenBank/DDBJ databases">
        <title>Complete Genome of Trichothecium roseum strain YXFP-22015, a Plant Pathogen Isolated from Citrus.</title>
        <authorList>
            <person name="Wang Y."/>
            <person name="Zhu L."/>
        </authorList>
    </citation>
    <scope>NUCLEOTIDE SEQUENCE</scope>
    <source>
        <strain evidence="1">YXFP-22015</strain>
    </source>
</reference>
<evidence type="ECO:0000313" key="1">
    <source>
        <dbReference type="EMBL" id="KAI9899425.1"/>
    </source>
</evidence>
<keyword evidence="2" id="KW-1185">Reference proteome</keyword>
<organism evidence="1 2">
    <name type="scientific">Trichothecium roseum</name>
    <dbReference type="NCBI Taxonomy" id="47278"/>
    <lineage>
        <taxon>Eukaryota</taxon>
        <taxon>Fungi</taxon>
        <taxon>Dikarya</taxon>
        <taxon>Ascomycota</taxon>
        <taxon>Pezizomycotina</taxon>
        <taxon>Sordariomycetes</taxon>
        <taxon>Hypocreomycetidae</taxon>
        <taxon>Hypocreales</taxon>
        <taxon>Hypocreales incertae sedis</taxon>
        <taxon>Trichothecium</taxon>
    </lineage>
</organism>
<sequence>MESSFQDFTILTPNAMLGYGFSADHFWYGVQRYSPAAVIVDSGSTDGGPYKLGMGRMTCGRASYARDLEPVLAACFHRRVKVLIGSAGGDGSDRHVGEMLGIVEEISRRKGYRFRVATIGAGMDRGFVRGRIAEGKVSPCGPVEELEADVVDGAVDIVAQMGAEPYLEALKGDPDIILGGRSYDPAPYAAFCLHRGVSPGTAWHMGKIMECGGICSVPKGREMIATMSRDAFTLTPLSPGERCTPLSVAAHTLYEKTRPDLLPGPGGVLDLRAASYEQVTEKSTRVRGAVFLPSTTYQIKLEGVTALGFRTIFIGGIRDPILISQIDDFLERVRRYTQSLFPELDRSDACRLIYHVYGKNGVMGPLEPTPFSADDGHDGAIAASVPHEIAVLGEVVAPTSELSSTIANNARASILHFPYEGQMATTGNLASPLSPHEQDAGAVFKFSVYHLVDLVPGEELSLFPVSWHDVGCGGEGEDGGKGAEPMPTLSENRFHELDNGTLIPLSTKSVPPGPCPLSSLARIIRSKNSGPFELTLDVMFDDASVFRRVRDADLLTNDVVRRLYGVGEADILVNMYFEPALAWKCTLRRPWAQGSVGERDTLGTQQHAPLLGIRFPAAEAELLRRRTSGHKRAYIALPPVPSPAAEDNGFKSDETPETPERPPLPSFDALVERNPRRMSAWGAYGVHDQLGTLNLLTPERVKAAAELVTLGLIVPLTGTMVPLDRWDDDRKNTPRPDVAVHIKTDRDEVSFNTRAVSHWFTPRDLPYCPSKEYYNGMTEDQVTEMAMNDKLELHKYAGKPVSGRGVLIDYQAWVLKTGFSPPFPESDLIKHEHLLQAAASQNTAVLPGDILLVRTGWLKAHRDTVRHPYLRDMQRLPASMRSLLYTAHCTSYASVGLEASQAMIRWHWESGLAAVATDAPFYDSGPADRDYDYVKLDEVLCAGAGHAGGLPLRPGEAERRLRETRPLPLLLHQLPHERRRNHHHPHVRLCHLLSVEDGRVKGGGGAETTRGLGFSSLL</sequence>
<dbReference type="EMBL" id="CM047944">
    <property type="protein sequence ID" value="KAI9899425.1"/>
    <property type="molecule type" value="Genomic_DNA"/>
</dbReference>
<evidence type="ECO:0000313" key="2">
    <source>
        <dbReference type="Proteomes" id="UP001163324"/>
    </source>
</evidence>
<dbReference type="Proteomes" id="UP001163324">
    <property type="component" value="Chromosome 5"/>
</dbReference>
<name>A0ACC0UZV2_9HYPO</name>
<accession>A0ACC0UZV2</accession>